<reference evidence="2" key="1">
    <citation type="journal article" date="2019" name="Int. J. Syst. Evol. Microbiol.">
        <title>The Global Catalogue of Microorganisms (GCM) 10K type strain sequencing project: providing services to taxonomists for standard genome sequencing and annotation.</title>
        <authorList>
            <consortium name="The Broad Institute Genomics Platform"/>
            <consortium name="The Broad Institute Genome Sequencing Center for Infectious Disease"/>
            <person name="Wu L."/>
            <person name="Ma J."/>
        </authorList>
    </citation>
    <scope>NUCLEOTIDE SEQUENCE [LARGE SCALE GENOMIC DNA]</scope>
    <source>
        <strain evidence="2">CGMCC 4.7357</strain>
    </source>
</reference>
<dbReference type="RefSeq" id="WP_380079345.1">
    <property type="nucleotide sequence ID" value="NZ_JBHSGO010000194.1"/>
</dbReference>
<protein>
    <submittedName>
        <fullName evidence="1">Uncharacterized protein</fullName>
    </submittedName>
</protein>
<gene>
    <name evidence="1" type="ORF">ACFO3G_07075</name>
</gene>
<evidence type="ECO:0000313" key="1">
    <source>
        <dbReference type="EMBL" id="MFC4666355.1"/>
    </source>
</evidence>
<keyword evidence="2" id="KW-1185">Reference proteome</keyword>
<dbReference type="EMBL" id="JBHSGO010000194">
    <property type="protein sequence ID" value="MFC4666355.1"/>
    <property type="molecule type" value="Genomic_DNA"/>
</dbReference>
<proteinExistence type="predicted"/>
<sequence>MVYHKKFAEVDIFDKRIMLAFLADNQLQCMEDCIINLGRRKVWKDALGRIEPLEYEVKEGEPYWYIDDKLSVVKKIEKCTPTSKKRYLAGNYFITYESALNMLSKIRSIINDFLASSDCPETNEL</sequence>
<organism evidence="1 2">
    <name type="scientific">Falsiporphyromonas endometrii</name>
    <dbReference type="NCBI Taxonomy" id="1387297"/>
    <lineage>
        <taxon>Bacteria</taxon>
        <taxon>Pseudomonadati</taxon>
        <taxon>Bacteroidota</taxon>
        <taxon>Bacteroidia</taxon>
        <taxon>Bacteroidales</taxon>
        <taxon>Porphyromonadaceae</taxon>
        <taxon>Falsiporphyromonas</taxon>
    </lineage>
</organism>
<evidence type="ECO:0000313" key="2">
    <source>
        <dbReference type="Proteomes" id="UP001596020"/>
    </source>
</evidence>
<dbReference type="Proteomes" id="UP001596020">
    <property type="component" value="Unassembled WGS sequence"/>
</dbReference>
<name>A0ABV9K833_9PORP</name>
<comment type="caution">
    <text evidence="1">The sequence shown here is derived from an EMBL/GenBank/DDBJ whole genome shotgun (WGS) entry which is preliminary data.</text>
</comment>
<accession>A0ABV9K833</accession>